<evidence type="ECO:0000256" key="1">
    <source>
        <dbReference type="SAM" id="Coils"/>
    </source>
</evidence>
<reference evidence="4" key="1">
    <citation type="journal article" date="2012" name="Nature">
        <title>A physical, genetic and functional sequence assembly of the barley genome.</title>
        <authorList>
            <consortium name="The International Barley Genome Sequencing Consortium"/>
            <person name="Mayer K.F."/>
            <person name="Waugh R."/>
            <person name="Brown J.W."/>
            <person name="Schulman A."/>
            <person name="Langridge P."/>
            <person name="Platzer M."/>
            <person name="Fincher G.B."/>
            <person name="Muehlbauer G.J."/>
            <person name="Sato K."/>
            <person name="Close T.J."/>
            <person name="Wise R.P."/>
            <person name="Stein N."/>
        </authorList>
    </citation>
    <scope>NUCLEOTIDE SEQUENCE [LARGE SCALE GENOMIC DNA]</scope>
    <source>
        <strain evidence="4">cv. Morex</strain>
    </source>
</reference>
<dbReference type="Gramene" id="HORVU.MOREX.r3.6HG0554310.1">
    <property type="protein sequence ID" value="HORVU.MOREX.r3.6HG0554310.1.CDS1"/>
    <property type="gene ID" value="HORVU.MOREX.r3.6HG0554310"/>
</dbReference>
<feature type="compositionally biased region" description="Basic and acidic residues" evidence="2">
    <location>
        <begin position="69"/>
        <end position="81"/>
    </location>
</feature>
<dbReference type="AlphaFoldDB" id="A0A8I6YAH0"/>
<name>A0A8I6YAH0_HORVV</name>
<reference evidence="3" key="3">
    <citation type="submission" date="2022-01" db="UniProtKB">
        <authorList>
            <consortium name="EnsemblPlants"/>
        </authorList>
    </citation>
    <scope>IDENTIFICATION</scope>
    <source>
        <strain evidence="3">subsp. vulgare</strain>
    </source>
</reference>
<dbReference type="EnsemblPlants" id="HORVU.MOREX.r3.6HG0554310.1">
    <property type="protein sequence ID" value="HORVU.MOREX.r3.6HG0554310.1.CDS1"/>
    <property type="gene ID" value="HORVU.MOREX.r3.6HG0554310"/>
</dbReference>
<feature type="compositionally biased region" description="Basic and acidic residues" evidence="2">
    <location>
        <begin position="44"/>
        <end position="57"/>
    </location>
</feature>
<dbReference type="Gramene" id="HORVU.MOREX.r2.6HG0460420.1">
    <property type="protein sequence ID" value="HORVU.MOREX.r2.6HG0460420.1.CDS.1"/>
    <property type="gene ID" value="HORVU.MOREX.r2.6HG0460420"/>
</dbReference>
<evidence type="ECO:0000313" key="4">
    <source>
        <dbReference type="Proteomes" id="UP000011116"/>
    </source>
</evidence>
<proteinExistence type="predicted"/>
<evidence type="ECO:0000313" key="3">
    <source>
        <dbReference type="EnsemblPlants" id="HORVU.MOREX.r3.6HG0554310.1.CDS1"/>
    </source>
</evidence>
<feature type="coiled-coil region" evidence="1">
    <location>
        <begin position="100"/>
        <end position="160"/>
    </location>
</feature>
<dbReference type="OMA" id="DYGGNEA"/>
<evidence type="ECO:0000256" key="2">
    <source>
        <dbReference type="SAM" id="MobiDB-lite"/>
    </source>
</evidence>
<dbReference type="PANTHER" id="PTHR46327">
    <property type="entry name" value="F16F4.11 PROTEIN-RELATED"/>
    <property type="match status" value="1"/>
</dbReference>
<organism evidence="3 4">
    <name type="scientific">Hordeum vulgare subsp. vulgare</name>
    <name type="common">Domesticated barley</name>
    <dbReference type="NCBI Taxonomy" id="112509"/>
    <lineage>
        <taxon>Eukaryota</taxon>
        <taxon>Viridiplantae</taxon>
        <taxon>Streptophyta</taxon>
        <taxon>Embryophyta</taxon>
        <taxon>Tracheophyta</taxon>
        <taxon>Spermatophyta</taxon>
        <taxon>Magnoliopsida</taxon>
        <taxon>Liliopsida</taxon>
        <taxon>Poales</taxon>
        <taxon>Poaceae</taxon>
        <taxon>BOP clade</taxon>
        <taxon>Pooideae</taxon>
        <taxon>Triticodae</taxon>
        <taxon>Triticeae</taxon>
        <taxon>Hordeinae</taxon>
        <taxon>Hordeum</taxon>
    </lineage>
</organism>
<reference evidence="3" key="2">
    <citation type="submission" date="2020-10" db="EMBL/GenBank/DDBJ databases">
        <authorList>
            <person name="Scholz U."/>
            <person name="Mascher M."/>
            <person name="Fiebig A."/>
        </authorList>
    </citation>
    <scope>NUCLEOTIDE SEQUENCE [LARGE SCALE GENOMIC DNA]</scope>
    <source>
        <strain evidence="3">cv. Morex</strain>
    </source>
</reference>
<accession>A0A8I6YAH0</accession>
<dbReference type="SMR" id="A0A8I6YAH0"/>
<protein>
    <submittedName>
        <fullName evidence="3">Uncharacterized protein</fullName>
    </submittedName>
</protein>
<dbReference type="Proteomes" id="UP000011116">
    <property type="component" value="Chromosome 6H"/>
</dbReference>
<feature type="region of interest" description="Disordered" evidence="2">
    <location>
        <begin position="1"/>
        <end position="20"/>
    </location>
</feature>
<keyword evidence="1" id="KW-0175">Coiled coil</keyword>
<dbReference type="PANTHER" id="PTHR46327:SF18">
    <property type="entry name" value="NO APICAL MERISTEM-ASSOCIATED C-TERMINAL DOMAIN-CONTAINING PROTEIN"/>
    <property type="match status" value="1"/>
</dbReference>
<sequence length="171" mass="19880">MAPISAIGIKRSAPSDHDEQLSYRCKGASLHQAQQRNFKGKQIVNHEDHGGDEARESTRRRHLSIDINEVPHKQDDDHDNPHPIAPPAEDGMCSNPPYWLLSLVNKKKALENEILEVAEKRLRWATEDLMEEMELKKMRLQNEKMRLQNYRLSLQVKRKELELSVVKTKRT</sequence>
<keyword evidence="4" id="KW-1185">Reference proteome</keyword>
<feature type="region of interest" description="Disordered" evidence="2">
    <location>
        <begin position="28"/>
        <end position="91"/>
    </location>
</feature>